<accession>A0A1Y2H657</accession>
<proteinExistence type="predicted"/>
<evidence type="ECO:0000313" key="2">
    <source>
        <dbReference type="Proteomes" id="UP000193411"/>
    </source>
</evidence>
<dbReference type="Proteomes" id="UP000193411">
    <property type="component" value="Unassembled WGS sequence"/>
</dbReference>
<feature type="non-terminal residue" evidence="1">
    <location>
        <position position="1"/>
    </location>
</feature>
<dbReference type="EMBL" id="MCFL01000108">
    <property type="protein sequence ID" value="ORZ30009.1"/>
    <property type="molecule type" value="Genomic_DNA"/>
</dbReference>
<keyword evidence="2" id="KW-1185">Reference proteome</keyword>
<comment type="caution">
    <text evidence="1">The sequence shown here is derived from an EMBL/GenBank/DDBJ whole genome shotgun (WGS) entry which is preliminary data.</text>
</comment>
<gene>
    <name evidence="1" type="ORF">BCR44DRAFT_51781</name>
</gene>
<protein>
    <submittedName>
        <fullName evidence="1">Uncharacterized protein</fullName>
    </submittedName>
</protein>
<reference evidence="1 2" key="1">
    <citation type="submission" date="2016-07" db="EMBL/GenBank/DDBJ databases">
        <title>Pervasive Adenine N6-methylation of Active Genes in Fungi.</title>
        <authorList>
            <consortium name="DOE Joint Genome Institute"/>
            <person name="Mondo S.J."/>
            <person name="Dannebaum R.O."/>
            <person name="Kuo R.C."/>
            <person name="Labutti K."/>
            <person name="Haridas S."/>
            <person name="Kuo A."/>
            <person name="Salamov A."/>
            <person name="Ahrendt S.R."/>
            <person name="Lipzen A."/>
            <person name="Sullivan W."/>
            <person name="Andreopoulos W.B."/>
            <person name="Clum A."/>
            <person name="Lindquist E."/>
            <person name="Daum C."/>
            <person name="Ramamoorthy G.K."/>
            <person name="Gryganskyi A."/>
            <person name="Culley D."/>
            <person name="Magnuson J.K."/>
            <person name="James T.Y."/>
            <person name="O'Malley M.A."/>
            <person name="Stajich J.E."/>
            <person name="Spatafora J.W."/>
            <person name="Visel A."/>
            <person name="Grigoriev I.V."/>
        </authorList>
    </citation>
    <scope>NUCLEOTIDE SEQUENCE [LARGE SCALE GENOMIC DNA]</scope>
    <source>
        <strain evidence="1 2">PL171</strain>
    </source>
</reference>
<evidence type="ECO:0000313" key="1">
    <source>
        <dbReference type="EMBL" id="ORZ30009.1"/>
    </source>
</evidence>
<name>A0A1Y2H657_9FUNG</name>
<sequence length="254" mass="27570">IRAKWREPLATLAKERLEIQARELEHVPSTTKVNQIQAIQAIQAAEGGNKCEPIAQQSPALAETPTVVQSTVAKVPICPVPITIGASSVSHRLATLLKQSEELAAASSKPFLNCSDDTMASRESSACAHDLQPSPSEPVETQAKTFDTNSTFQYQVDDTVCKMDTPTSETQQEQAHLVVAKGPHHFPIAFRPNVRYNSNVIPTAHTKRPIISVPMDTAQVSTALAKAMFGIVSGIAQMARRIRSESSRHVDNTK</sequence>
<dbReference type="AlphaFoldDB" id="A0A1Y2H657"/>
<organism evidence="1 2">
    <name type="scientific">Catenaria anguillulae PL171</name>
    <dbReference type="NCBI Taxonomy" id="765915"/>
    <lineage>
        <taxon>Eukaryota</taxon>
        <taxon>Fungi</taxon>
        <taxon>Fungi incertae sedis</taxon>
        <taxon>Blastocladiomycota</taxon>
        <taxon>Blastocladiomycetes</taxon>
        <taxon>Blastocladiales</taxon>
        <taxon>Catenariaceae</taxon>
        <taxon>Catenaria</taxon>
    </lineage>
</organism>